<evidence type="ECO:0000256" key="1">
    <source>
        <dbReference type="SAM" id="SignalP"/>
    </source>
</evidence>
<keyword evidence="3" id="KW-1185">Reference proteome</keyword>
<dbReference type="RefSeq" id="WP_136692467.1">
    <property type="nucleotide sequence ID" value="NZ_SSHH01000001.1"/>
</dbReference>
<dbReference type="AlphaFoldDB" id="A0A4T3F4G8"/>
<dbReference type="Gene3D" id="2.40.50.870">
    <property type="entry name" value="Protein of unknown function (DUF3299)"/>
    <property type="match status" value="1"/>
</dbReference>
<organism evidence="2 3">
    <name type="scientific">Alteraurantiacibacter aquimixticola</name>
    <dbReference type="NCBI Taxonomy" id="2489173"/>
    <lineage>
        <taxon>Bacteria</taxon>
        <taxon>Pseudomonadati</taxon>
        <taxon>Pseudomonadota</taxon>
        <taxon>Alphaproteobacteria</taxon>
        <taxon>Sphingomonadales</taxon>
        <taxon>Erythrobacteraceae</taxon>
        <taxon>Alteraurantiacibacter</taxon>
    </lineage>
</organism>
<dbReference type="OrthoDB" id="7209822at2"/>
<dbReference type="Proteomes" id="UP000309389">
    <property type="component" value="Unassembled WGS sequence"/>
</dbReference>
<proteinExistence type="predicted"/>
<keyword evidence="1" id="KW-0732">Signal</keyword>
<accession>A0A4T3F4G8</accession>
<protein>
    <submittedName>
        <fullName evidence="2">DUF3299 domain-containing protein</fullName>
    </submittedName>
</protein>
<sequence>MRKKLIAFAALLLFPALPAGAIQLQYLQRTEQEDIWQPAATPPGGTSWRVLEATREITRTDAEGYIISRPEFTDHVRRLEGQRIKVAGWMDAFEPGRRQTHFVLLGYPPGCPFHWHAAPNQFIEVKASTAFPLSDEGLIVVEGVLELTGEDESGIFYVLNNARPA</sequence>
<feature type="signal peptide" evidence="1">
    <location>
        <begin position="1"/>
        <end position="21"/>
    </location>
</feature>
<gene>
    <name evidence="2" type="ORF">E5222_04320</name>
</gene>
<name>A0A4T3F4G8_9SPHN</name>
<comment type="caution">
    <text evidence="2">The sequence shown here is derived from an EMBL/GenBank/DDBJ whole genome shotgun (WGS) entry which is preliminary data.</text>
</comment>
<reference evidence="2 3" key="1">
    <citation type="submission" date="2019-04" db="EMBL/GenBank/DDBJ databases">
        <title>Altererythrobacter aquimixticola sp. nov., isolated from sediment of junction between the ocean and a freshwater spring.</title>
        <authorList>
            <person name="Yoon J.-H."/>
        </authorList>
    </citation>
    <scope>NUCLEOTIDE SEQUENCE [LARGE SCALE GENOMIC DNA]</scope>
    <source>
        <strain evidence="2 3">SSKS-13</strain>
    </source>
</reference>
<evidence type="ECO:0000313" key="3">
    <source>
        <dbReference type="Proteomes" id="UP000309389"/>
    </source>
</evidence>
<evidence type="ECO:0000313" key="2">
    <source>
        <dbReference type="EMBL" id="TIX51681.1"/>
    </source>
</evidence>
<dbReference type="EMBL" id="SSHH01000001">
    <property type="protein sequence ID" value="TIX51681.1"/>
    <property type="molecule type" value="Genomic_DNA"/>
</dbReference>
<feature type="chain" id="PRO_5020725435" evidence="1">
    <location>
        <begin position="22"/>
        <end position="165"/>
    </location>
</feature>